<evidence type="ECO:0000313" key="7">
    <source>
        <dbReference type="Proteomes" id="UP001183202"/>
    </source>
</evidence>
<dbReference type="EMBL" id="JAVREJ010000001">
    <property type="protein sequence ID" value="MDT0347913.1"/>
    <property type="molecule type" value="Genomic_DNA"/>
</dbReference>
<dbReference type="Pfam" id="PF13399">
    <property type="entry name" value="LytR_C"/>
    <property type="match status" value="1"/>
</dbReference>
<feature type="domain" description="Cell envelope-related transcriptional attenuator" evidence="4">
    <location>
        <begin position="281"/>
        <end position="445"/>
    </location>
</feature>
<dbReference type="InterPro" id="IPR004474">
    <property type="entry name" value="LytR_CpsA_psr"/>
</dbReference>
<organism evidence="6 7">
    <name type="scientific">Pseudonocardia charpentierae</name>
    <dbReference type="NCBI Taxonomy" id="3075545"/>
    <lineage>
        <taxon>Bacteria</taxon>
        <taxon>Bacillati</taxon>
        <taxon>Actinomycetota</taxon>
        <taxon>Actinomycetes</taxon>
        <taxon>Pseudonocardiales</taxon>
        <taxon>Pseudonocardiaceae</taxon>
        <taxon>Pseudonocardia</taxon>
    </lineage>
</organism>
<sequence>MAAERLLDASPPPGCEPVEPAPRPTTGRRRPAPDHESDQPVPADGPQTTGRRRQAARPDDDRAATTDDPPATAGRRRAPEPDADEAPDTDQPRRGRRRATDTGGERPVGTSGTGRSVARARSEARTAKVPARSTDDEPDSAVTRRGRARAEPEGSDERLRADHIDETLTRLTAAHAGLILGLHDRDEEDDDDAEAEADTARPKAPPAVRVGRYAVASVALLLVLVAGLGWVGRTRLDGALTPVAAVDVAPDGVLDAAAQTGDENVLLLATDSGGSAGATTRANTVTVVHRDARSDHSVAVTLPPDLEITRPPCERWDATASAYLDQTVPAEPRTTLDSAYAVGGPRCATRAAQQVTGLAITRFVAVDLAATSALVEAVGGVQVCVERPVLDSVLGPIVTNAGTGPLNGARAAALVRAADVHDEPAGGAALVQRQERVLGAALERALSPSALLHPGRVGGLLPALGTAVVSTGTGVADLLALSTGLGEVRTVPTEPQPNSRGNREVREADAQALFAAVRTDAPLPAQDRTPVTATAPTDVTADVLNASGRDGLAAEVAGTLGDLGFRTGEVRNAGQAALDTVVRYSPDRADQAQLLAGAVPSASAVPDPGTTGVLQLVLGRSFDGTVRASAAPDAAQETPATPAVTCG</sequence>
<reference evidence="7" key="1">
    <citation type="submission" date="2023-07" db="EMBL/GenBank/DDBJ databases">
        <title>30 novel species of actinomycetes from the DSMZ collection.</title>
        <authorList>
            <person name="Nouioui I."/>
        </authorList>
    </citation>
    <scope>NUCLEOTIDE SEQUENCE [LARGE SCALE GENOMIC DNA]</scope>
    <source>
        <strain evidence="7">DSM 45834</strain>
    </source>
</reference>
<accession>A0ABU2N1Y4</accession>
<protein>
    <submittedName>
        <fullName evidence="6">LCP family protein</fullName>
    </submittedName>
</protein>
<feature type="region of interest" description="Disordered" evidence="2">
    <location>
        <begin position="1"/>
        <end position="161"/>
    </location>
</feature>
<evidence type="ECO:0000313" key="6">
    <source>
        <dbReference type="EMBL" id="MDT0347913.1"/>
    </source>
</evidence>
<gene>
    <name evidence="6" type="ORF">RM445_00050</name>
</gene>
<keyword evidence="3" id="KW-0812">Transmembrane</keyword>
<dbReference type="InterPro" id="IPR027381">
    <property type="entry name" value="LytR/CpsA/Psr_C"/>
</dbReference>
<feature type="compositionally biased region" description="Basic and acidic residues" evidence="2">
    <location>
        <begin position="90"/>
        <end position="104"/>
    </location>
</feature>
<evidence type="ECO:0000256" key="3">
    <source>
        <dbReference type="SAM" id="Phobius"/>
    </source>
</evidence>
<feature type="domain" description="LytR/CpsA/Psr regulator C-terminal" evidence="5">
    <location>
        <begin position="538"/>
        <end position="622"/>
    </location>
</feature>
<keyword evidence="7" id="KW-1185">Reference proteome</keyword>
<dbReference type="Gene3D" id="3.30.70.2390">
    <property type="match status" value="1"/>
</dbReference>
<comment type="similarity">
    <text evidence="1">Belongs to the LytR/CpsA/Psr (LCP) family.</text>
</comment>
<feature type="compositionally biased region" description="Basic and acidic residues" evidence="2">
    <location>
        <begin position="56"/>
        <end position="65"/>
    </location>
</feature>
<proteinExistence type="inferred from homology"/>
<keyword evidence="3" id="KW-1133">Transmembrane helix</keyword>
<dbReference type="PANTHER" id="PTHR33392:SF6">
    <property type="entry name" value="POLYISOPRENYL-TEICHOIC ACID--PEPTIDOGLYCAN TEICHOIC ACID TRANSFERASE TAGU"/>
    <property type="match status" value="1"/>
</dbReference>
<feature type="compositionally biased region" description="Basic and acidic residues" evidence="2">
    <location>
        <begin position="148"/>
        <end position="161"/>
    </location>
</feature>
<feature type="transmembrane region" description="Helical" evidence="3">
    <location>
        <begin position="210"/>
        <end position="231"/>
    </location>
</feature>
<evidence type="ECO:0000256" key="2">
    <source>
        <dbReference type="SAM" id="MobiDB-lite"/>
    </source>
</evidence>
<evidence type="ECO:0000256" key="1">
    <source>
        <dbReference type="ARBA" id="ARBA00006068"/>
    </source>
</evidence>
<evidence type="ECO:0000259" key="4">
    <source>
        <dbReference type="Pfam" id="PF03816"/>
    </source>
</evidence>
<keyword evidence="3" id="KW-0472">Membrane</keyword>
<dbReference type="RefSeq" id="WP_311553813.1">
    <property type="nucleotide sequence ID" value="NZ_JAVREJ010000001.1"/>
</dbReference>
<evidence type="ECO:0000259" key="5">
    <source>
        <dbReference type="Pfam" id="PF13399"/>
    </source>
</evidence>
<dbReference type="PANTHER" id="PTHR33392">
    <property type="entry name" value="POLYISOPRENYL-TEICHOIC ACID--PEPTIDOGLYCAN TEICHOIC ACID TRANSFERASE TAGU"/>
    <property type="match status" value="1"/>
</dbReference>
<dbReference type="Pfam" id="PF03816">
    <property type="entry name" value="LytR_cpsA_psr"/>
    <property type="match status" value="1"/>
</dbReference>
<dbReference type="NCBIfam" id="TIGR00350">
    <property type="entry name" value="lytR_cpsA_psr"/>
    <property type="match status" value="1"/>
</dbReference>
<feature type="compositionally biased region" description="Pro residues" evidence="2">
    <location>
        <begin position="10"/>
        <end position="23"/>
    </location>
</feature>
<comment type="caution">
    <text evidence="6">The sequence shown here is derived from an EMBL/GenBank/DDBJ whole genome shotgun (WGS) entry which is preliminary data.</text>
</comment>
<dbReference type="Proteomes" id="UP001183202">
    <property type="component" value="Unassembled WGS sequence"/>
</dbReference>
<dbReference type="InterPro" id="IPR050922">
    <property type="entry name" value="LytR/CpsA/Psr_CW_biosynth"/>
</dbReference>
<dbReference type="Gene3D" id="3.40.630.190">
    <property type="entry name" value="LCP protein"/>
    <property type="match status" value="1"/>
</dbReference>
<name>A0ABU2N1Y4_9PSEU</name>